<dbReference type="FunFam" id="3.40.50.720:FF:000334">
    <property type="entry name" value="Inositol-3-phosphate synthase"/>
    <property type="match status" value="1"/>
</dbReference>
<dbReference type="eggNOG" id="KOG0693">
    <property type="taxonomic scope" value="Eukaryota"/>
</dbReference>
<keyword evidence="9" id="KW-0444">Lipid biosynthesis</keyword>
<keyword evidence="14" id="KW-0413">Isomerase</keyword>
<dbReference type="InterPro" id="IPR036291">
    <property type="entry name" value="NAD(P)-bd_dom_sf"/>
</dbReference>
<dbReference type="GO" id="GO:0005737">
    <property type="term" value="C:cytoplasm"/>
    <property type="evidence" value="ECO:0007669"/>
    <property type="project" value="UniProtKB-SubCell"/>
</dbReference>
<dbReference type="Proteomes" id="UP000009168">
    <property type="component" value="Unassembled WGS sequence"/>
</dbReference>
<evidence type="ECO:0000256" key="14">
    <source>
        <dbReference type="ARBA" id="ARBA00023235"/>
    </source>
</evidence>
<organism evidence="18 19">
    <name type="scientific">Tetrahymena thermophila (strain SB210)</name>
    <dbReference type="NCBI Taxonomy" id="312017"/>
    <lineage>
        <taxon>Eukaryota</taxon>
        <taxon>Sar</taxon>
        <taxon>Alveolata</taxon>
        <taxon>Ciliophora</taxon>
        <taxon>Intramacronucleata</taxon>
        <taxon>Oligohymenophorea</taxon>
        <taxon>Hymenostomatida</taxon>
        <taxon>Tetrahymenina</taxon>
        <taxon>Tetrahymenidae</taxon>
        <taxon>Tetrahymena</taxon>
    </lineage>
</organism>
<feature type="domain" description="Myo-inositol-1-phosphate synthase GAPDH-like" evidence="17">
    <location>
        <begin position="335"/>
        <end position="448"/>
    </location>
</feature>
<sequence length="541" mass="60689">MNKSYHNQINQKNFQIPTTQTQLKKKLKKIFKMQVNSNNVTYENGFIQASYQYKSSNVEKLENGTLKVTPKTTEYTFKTNTKVPKLGIMLVGWGGNNGTTFTAGLLANKMKLSWFTKRGEQTANYYGSITQASTIKVGCSGSEEVYLPMNQVLPLVNPDDVVIGGWDISALNLSQAMKRAQVLEYNLIEKLDPYMRDMVPKKAIYYEDFIAANQKTRADNILEGHNKLEHLETIRKDIREFKAANNCDKVIVLWTANTERFCQLTPGVHDTAENVLKAIENSEAEISASTVYAVATILEGCSYINGSPQNTLVPGVIELAKQKDVFIVGDDFKSGQTKIKTSLVDFLVSAGIKPQSIVSYNHLGNNDGKNLSSEKQFKSKELSKKSCVDDITGSNKILYPETNKIDHEIVIKYVPYTGDSKKAMDEYLSEIFLGGQHTLVLYNVCEDSLLAAPIILDLILITELFERIEYKVDGMRTFQRFNRVLSTLGYLCKAPLTDENTPLVNSLYRQKSALDNIFKACAGLHADDNLLLEFKCPVTEE</sequence>
<evidence type="ECO:0000259" key="17">
    <source>
        <dbReference type="Pfam" id="PF01658"/>
    </source>
</evidence>
<dbReference type="STRING" id="312017.I7M7P6"/>
<evidence type="ECO:0000256" key="16">
    <source>
        <dbReference type="ARBA" id="ARBA00070063"/>
    </source>
</evidence>
<dbReference type="PANTHER" id="PTHR11510">
    <property type="entry name" value="MYO-INOSITOL-1 PHOSPHATE SYNTHASE"/>
    <property type="match status" value="1"/>
</dbReference>
<evidence type="ECO:0000256" key="4">
    <source>
        <dbReference type="ARBA" id="ARBA00005117"/>
    </source>
</evidence>
<accession>I7M7P6</accession>
<dbReference type="FunFam" id="3.40.50.720:FF:000069">
    <property type="entry name" value="Inositol-3-phosphate synthase 1"/>
    <property type="match status" value="1"/>
</dbReference>
<name>I7M7P6_TETTS</name>
<dbReference type="EMBL" id="GG662708">
    <property type="protein sequence ID" value="EAR95050.2"/>
    <property type="molecule type" value="Genomic_DNA"/>
</dbReference>
<comment type="pathway">
    <text evidence="4">Polyol metabolism; myo-inositol biosynthesis; myo-inositol from D-glucose 6-phosphate: step 1/2.</text>
</comment>
<dbReference type="RefSeq" id="XP_001015295.2">
    <property type="nucleotide sequence ID" value="XM_001015295.2"/>
</dbReference>
<evidence type="ECO:0000256" key="7">
    <source>
        <dbReference type="ARBA" id="ARBA00012125"/>
    </source>
</evidence>
<protein>
    <recommendedName>
        <fullName evidence="16">Inositol-3-phosphate synthase</fullName>
        <ecNumber evidence="7">5.5.1.4</ecNumber>
    </recommendedName>
</protein>
<evidence type="ECO:0000313" key="18">
    <source>
        <dbReference type="EMBL" id="EAR95050.2"/>
    </source>
</evidence>
<keyword evidence="19" id="KW-1185">Reference proteome</keyword>
<dbReference type="Pfam" id="PF01658">
    <property type="entry name" value="Inos-1-P_synth"/>
    <property type="match status" value="1"/>
</dbReference>
<reference evidence="19" key="1">
    <citation type="journal article" date="2006" name="PLoS Biol.">
        <title>Macronuclear genome sequence of the ciliate Tetrahymena thermophila, a model eukaryote.</title>
        <authorList>
            <person name="Eisen J.A."/>
            <person name="Coyne R.S."/>
            <person name="Wu M."/>
            <person name="Wu D."/>
            <person name="Thiagarajan M."/>
            <person name="Wortman J.R."/>
            <person name="Badger J.H."/>
            <person name="Ren Q."/>
            <person name="Amedeo P."/>
            <person name="Jones K.M."/>
            <person name="Tallon L.J."/>
            <person name="Delcher A.L."/>
            <person name="Salzberg S.L."/>
            <person name="Silva J.C."/>
            <person name="Haas B.J."/>
            <person name="Majoros W.H."/>
            <person name="Farzad M."/>
            <person name="Carlton J.M."/>
            <person name="Smith R.K. Jr."/>
            <person name="Garg J."/>
            <person name="Pearlman R.E."/>
            <person name="Karrer K.M."/>
            <person name="Sun L."/>
            <person name="Manning G."/>
            <person name="Elde N.C."/>
            <person name="Turkewitz A.P."/>
            <person name="Asai D.J."/>
            <person name="Wilkes D.E."/>
            <person name="Wang Y."/>
            <person name="Cai H."/>
            <person name="Collins K."/>
            <person name="Stewart B.A."/>
            <person name="Lee S.R."/>
            <person name="Wilamowska K."/>
            <person name="Weinberg Z."/>
            <person name="Ruzzo W.L."/>
            <person name="Wloga D."/>
            <person name="Gaertig J."/>
            <person name="Frankel J."/>
            <person name="Tsao C.-C."/>
            <person name="Gorovsky M.A."/>
            <person name="Keeling P.J."/>
            <person name="Waller R.F."/>
            <person name="Patron N.J."/>
            <person name="Cherry J.M."/>
            <person name="Stover N.A."/>
            <person name="Krieger C.J."/>
            <person name="del Toro C."/>
            <person name="Ryder H.F."/>
            <person name="Williamson S.C."/>
            <person name="Barbeau R.A."/>
            <person name="Hamilton E.P."/>
            <person name="Orias E."/>
        </authorList>
    </citation>
    <scope>NUCLEOTIDE SEQUENCE [LARGE SCALE GENOMIC DNA]</scope>
    <source>
        <strain evidence="19">SB210</strain>
    </source>
</reference>
<evidence type="ECO:0000256" key="8">
    <source>
        <dbReference type="ARBA" id="ARBA00022490"/>
    </source>
</evidence>
<evidence type="ECO:0000256" key="15">
    <source>
        <dbReference type="ARBA" id="ARBA00023264"/>
    </source>
</evidence>
<evidence type="ECO:0000256" key="13">
    <source>
        <dbReference type="ARBA" id="ARBA00023209"/>
    </source>
</evidence>
<keyword evidence="12" id="KW-0443">Lipid metabolism</keyword>
<keyword evidence="15" id="KW-1208">Phospholipid metabolism</keyword>
<dbReference type="SUPFAM" id="SSF55347">
    <property type="entry name" value="Glyceraldehyde-3-phosphate dehydrogenase-like, C-terminal domain"/>
    <property type="match status" value="1"/>
</dbReference>
<evidence type="ECO:0000256" key="3">
    <source>
        <dbReference type="ARBA" id="ARBA00004496"/>
    </source>
</evidence>
<dbReference type="EC" id="5.5.1.4" evidence="7"/>
<dbReference type="InterPro" id="IPR013021">
    <property type="entry name" value="Myo-inos-1-P_Synthase_GAPDH"/>
</dbReference>
<dbReference type="GO" id="GO:0008654">
    <property type="term" value="P:phospholipid biosynthetic process"/>
    <property type="evidence" value="ECO:0007669"/>
    <property type="project" value="UniProtKB-KW"/>
</dbReference>
<keyword evidence="13" id="KW-0594">Phospholipid biosynthesis</keyword>
<dbReference type="UniPathway" id="UPA00823">
    <property type="reaction ID" value="UER00787"/>
</dbReference>
<gene>
    <name evidence="18" type="ORF">TTHERM_00519810</name>
</gene>
<proteinExistence type="inferred from homology"/>
<comment type="subunit">
    <text evidence="6">Homotetramer.</text>
</comment>
<dbReference type="KEGG" id="tet:TTHERM_00519810"/>
<evidence type="ECO:0000313" key="19">
    <source>
        <dbReference type="Proteomes" id="UP000009168"/>
    </source>
</evidence>
<dbReference type="FunFam" id="3.30.360.10:FF:000055">
    <property type="entry name" value="Putative myo-inositol-1-phosphate synthase"/>
    <property type="match status" value="1"/>
</dbReference>
<comment type="subcellular location">
    <subcellularLocation>
        <location evidence="3">Cytoplasm</location>
    </subcellularLocation>
</comment>
<evidence type="ECO:0000256" key="12">
    <source>
        <dbReference type="ARBA" id="ARBA00023098"/>
    </source>
</evidence>
<keyword evidence="10" id="KW-0398">Inositol biosynthesis</keyword>
<dbReference type="FunCoup" id="I7M7P6">
    <property type="interactions" value="121"/>
</dbReference>
<dbReference type="GeneID" id="7824972"/>
<evidence type="ECO:0000256" key="11">
    <source>
        <dbReference type="ARBA" id="ARBA00023027"/>
    </source>
</evidence>
<dbReference type="PIRSF" id="PIRSF015578">
    <property type="entry name" value="Myoinos-ppht_syn"/>
    <property type="match status" value="1"/>
</dbReference>
<keyword evidence="8" id="KW-0963">Cytoplasm</keyword>
<evidence type="ECO:0000256" key="2">
    <source>
        <dbReference type="ARBA" id="ARBA00001911"/>
    </source>
</evidence>
<comment type="similarity">
    <text evidence="5">Belongs to the myo-inositol 1-phosphate synthase family.</text>
</comment>
<dbReference type="GO" id="GO:0004512">
    <property type="term" value="F:inositol-3-phosphate synthase activity"/>
    <property type="evidence" value="ECO:0007669"/>
    <property type="project" value="UniProtKB-EC"/>
</dbReference>
<evidence type="ECO:0000256" key="5">
    <source>
        <dbReference type="ARBA" id="ARBA00010813"/>
    </source>
</evidence>
<dbReference type="Gene3D" id="3.40.50.720">
    <property type="entry name" value="NAD(P)-binding Rossmann-like Domain"/>
    <property type="match status" value="2"/>
</dbReference>
<evidence type="ECO:0000256" key="6">
    <source>
        <dbReference type="ARBA" id="ARBA00011881"/>
    </source>
</evidence>
<evidence type="ECO:0000256" key="1">
    <source>
        <dbReference type="ARBA" id="ARBA00000113"/>
    </source>
</evidence>
<dbReference type="GO" id="GO:0006021">
    <property type="term" value="P:inositol biosynthetic process"/>
    <property type="evidence" value="ECO:0007669"/>
    <property type="project" value="UniProtKB-UniPathway"/>
</dbReference>
<dbReference type="OrthoDB" id="2887at2759"/>
<dbReference type="InterPro" id="IPR002587">
    <property type="entry name" value="Myo-inos-1-P_Synthase"/>
</dbReference>
<dbReference type="SUPFAM" id="SSF51735">
    <property type="entry name" value="NAD(P)-binding Rossmann-fold domains"/>
    <property type="match status" value="1"/>
</dbReference>
<dbReference type="Pfam" id="PF07994">
    <property type="entry name" value="NAD_binding_5"/>
    <property type="match status" value="1"/>
</dbReference>
<dbReference type="InParanoid" id="I7M7P6"/>
<evidence type="ECO:0000256" key="10">
    <source>
        <dbReference type="ARBA" id="ARBA00022550"/>
    </source>
</evidence>
<keyword evidence="11" id="KW-0520">NAD</keyword>
<evidence type="ECO:0000256" key="9">
    <source>
        <dbReference type="ARBA" id="ARBA00022516"/>
    </source>
</evidence>
<comment type="catalytic activity">
    <reaction evidence="1">
        <text>D-glucose 6-phosphate = 1D-myo-inositol 3-phosphate</text>
        <dbReference type="Rhea" id="RHEA:10716"/>
        <dbReference type="ChEBI" id="CHEBI:58401"/>
        <dbReference type="ChEBI" id="CHEBI:61548"/>
        <dbReference type="EC" id="5.5.1.4"/>
    </reaction>
</comment>
<dbReference type="AlphaFoldDB" id="I7M7P6"/>
<comment type="cofactor">
    <cofactor evidence="2">
        <name>NAD(+)</name>
        <dbReference type="ChEBI" id="CHEBI:57540"/>
    </cofactor>
</comment>